<dbReference type="SMART" id="SM00028">
    <property type="entry name" value="TPR"/>
    <property type="match status" value="4"/>
</dbReference>
<dbReference type="InterPro" id="IPR019734">
    <property type="entry name" value="TPR_rpt"/>
</dbReference>
<feature type="domain" description="HTH luxR-type" evidence="1">
    <location>
        <begin position="714"/>
        <end position="779"/>
    </location>
</feature>
<dbReference type="SUPFAM" id="SSF52540">
    <property type="entry name" value="P-loop containing nucleoside triphosphate hydrolases"/>
    <property type="match status" value="1"/>
</dbReference>
<dbReference type="Pfam" id="PF13401">
    <property type="entry name" value="AAA_22"/>
    <property type="match status" value="1"/>
</dbReference>
<sequence length="784" mass="85281">MASGIDRGNGHLPAEVTNFVGREVELGDIKRSLTLARLVTLIGPGGVGKTRLALRTAMTARRAFPDGVWFVDLSTLHDEELLTSTIARALKLQNRPSGWAPAVLSDQLHDRSLLLVLDNCEHLVDACAAVVHILLESCPLLRVLATSRQPLGVPGEHLHTIRPLPFPETRGARGPSGREAVRTGLSPAELEQFDAVTLFVERSRALDPRFRLVAENAEAVAALCDRLDGLPLAIELAAARIRHFSPQQILARLDETYGLLQTTSTATAVRQRSLRSLIMWSFDLCTPQEQTLWARLSVFAGSFTAEAAEATCSDDQLPPESVTAALIGLVDKSIMATEPSGPEVRYRMLTTIRAFGMEHLRGAGAEIAFRRRHRDYFRALASASYANWFGPNQLTRQVSDPTERDDLCAALDFALSENDGGEATAMIAAALVAASSNAGLLGDAQHWIDRVRAVLTRPSPALSVTLWLDGWSAMQQGDLDRAEPLLLRARDMAQHVGDSHESAIATAFLGMCRMLQGRLREALTIFDEAVERADADDAMCHAIVAARRGVTLFLLGDTERAVSECRRAIAVSEAHGELWHHAEATWLLATIRWQQGELDESEDLTRDALRTHRLFDSAVGTAQCLETLAWIAGSRTDHHRAARLLGAAEALWHATDTTIFPYLTGFTTECTEQARNALGDRSFREDHHTGLRARLEANVAFALGRAGAGGSGEVAALTAVLTKREAEIAELVANGASNKEIATKLVISPRTVDGHIAHIFDKLGFTSRVQIAAWVTSSRTGSRS</sequence>
<dbReference type="Pfam" id="PF25872">
    <property type="entry name" value="HTH_77"/>
    <property type="match status" value="1"/>
</dbReference>
<dbReference type="SUPFAM" id="SSF46894">
    <property type="entry name" value="C-terminal effector domain of the bipartite response regulators"/>
    <property type="match status" value="1"/>
</dbReference>
<evidence type="ECO:0000313" key="2">
    <source>
        <dbReference type="EMBL" id="MFF0499832.1"/>
    </source>
</evidence>
<dbReference type="Gene3D" id="1.25.40.10">
    <property type="entry name" value="Tetratricopeptide repeat domain"/>
    <property type="match status" value="1"/>
</dbReference>
<dbReference type="InterPro" id="IPR049945">
    <property type="entry name" value="AAA_22"/>
</dbReference>
<gene>
    <name evidence="2" type="ORF">ACFYU5_25765</name>
</gene>
<dbReference type="Proteomes" id="UP001601442">
    <property type="component" value="Unassembled WGS sequence"/>
</dbReference>
<comment type="caution">
    <text evidence="2">The sequence shown here is derived from an EMBL/GenBank/DDBJ whole genome shotgun (WGS) entry which is preliminary data.</text>
</comment>
<dbReference type="Gene3D" id="1.10.10.10">
    <property type="entry name" value="Winged helix-like DNA-binding domain superfamily/Winged helix DNA-binding domain"/>
    <property type="match status" value="1"/>
</dbReference>
<dbReference type="Gene3D" id="3.40.50.300">
    <property type="entry name" value="P-loop containing nucleotide triphosphate hydrolases"/>
    <property type="match status" value="1"/>
</dbReference>
<dbReference type="RefSeq" id="WP_387398626.1">
    <property type="nucleotide sequence ID" value="NZ_JBIAMT010000005.1"/>
</dbReference>
<dbReference type="InterPro" id="IPR016032">
    <property type="entry name" value="Sig_transdc_resp-reg_C-effctor"/>
</dbReference>
<dbReference type="PROSITE" id="PS50043">
    <property type="entry name" value="HTH_LUXR_2"/>
    <property type="match status" value="1"/>
</dbReference>
<dbReference type="InterPro" id="IPR036388">
    <property type="entry name" value="WH-like_DNA-bd_sf"/>
</dbReference>
<dbReference type="SMART" id="SM00421">
    <property type="entry name" value="HTH_LUXR"/>
    <property type="match status" value="1"/>
</dbReference>
<keyword evidence="3" id="KW-1185">Reference proteome</keyword>
<dbReference type="Pfam" id="PF13424">
    <property type="entry name" value="TPR_12"/>
    <property type="match status" value="1"/>
</dbReference>
<dbReference type="InterPro" id="IPR011990">
    <property type="entry name" value="TPR-like_helical_dom_sf"/>
</dbReference>
<proteinExistence type="predicted"/>
<dbReference type="Pfam" id="PF00196">
    <property type="entry name" value="GerE"/>
    <property type="match status" value="1"/>
</dbReference>
<dbReference type="PRINTS" id="PR00038">
    <property type="entry name" value="HTHLUXR"/>
</dbReference>
<dbReference type="CDD" id="cd06170">
    <property type="entry name" value="LuxR_C_like"/>
    <property type="match status" value="1"/>
</dbReference>
<dbReference type="EMBL" id="JBIAMT010000005">
    <property type="protein sequence ID" value="MFF0499832.1"/>
    <property type="molecule type" value="Genomic_DNA"/>
</dbReference>
<reference evidence="2 3" key="1">
    <citation type="submission" date="2024-10" db="EMBL/GenBank/DDBJ databases">
        <title>The Natural Products Discovery Center: Release of the First 8490 Sequenced Strains for Exploring Actinobacteria Biosynthetic Diversity.</title>
        <authorList>
            <person name="Kalkreuter E."/>
            <person name="Kautsar S.A."/>
            <person name="Yang D."/>
            <person name="Bader C.D."/>
            <person name="Teijaro C.N."/>
            <person name="Fluegel L."/>
            <person name="Davis C.M."/>
            <person name="Simpson J.R."/>
            <person name="Lauterbach L."/>
            <person name="Steele A.D."/>
            <person name="Gui C."/>
            <person name="Meng S."/>
            <person name="Li G."/>
            <person name="Viehrig K."/>
            <person name="Ye F."/>
            <person name="Su P."/>
            <person name="Kiefer A.F."/>
            <person name="Nichols A."/>
            <person name="Cepeda A.J."/>
            <person name="Yan W."/>
            <person name="Fan B."/>
            <person name="Jiang Y."/>
            <person name="Adhikari A."/>
            <person name="Zheng C.-J."/>
            <person name="Schuster L."/>
            <person name="Cowan T.M."/>
            <person name="Smanski M.J."/>
            <person name="Chevrette M.G."/>
            <person name="De Carvalho L.P.S."/>
            <person name="Shen B."/>
        </authorList>
    </citation>
    <scope>NUCLEOTIDE SEQUENCE [LARGE SCALE GENOMIC DNA]</scope>
    <source>
        <strain evidence="2 3">NPDC004119</strain>
    </source>
</reference>
<protein>
    <submittedName>
        <fullName evidence="2">Tetratricopeptide repeat protein</fullName>
    </submittedName>
</protein>
<dbReference type="PRINTS" id="PR00364">
    <property type="entry name" value="DISEASERSIST"/>
</dbReference>
<accession>A0ABW6P9L1</accession>
<evidence type="ECO:0000313" key="3">
    <source>
        <dbReference type="Proteomes" id="UP001601442"/>
    </source>
</evidence>
<dbReference type="InterPro" id="IPR027417">
    <property type="entry name" value="P-loop_NTPase"/>
</dbReference>
<organism evidence="2 3">
    <name type="scientific">Nocardia aobensis</name>
    <dbReference type="NCBI Taxonomy" id="257277"/>
    <lineage>
        <taxon>Bacteria</taxon>
        <taxon>Bacillati</taxon>
        <taxon>Actinomycetota</taxon>
        <taxon>Actinomycetes</taxon>
        <taxon>Mycobacteriales</taxon>
        <taxon>Nocardiaceae</taxon>
        <taxon>Nocardia</taxon>
    </lineage>
</organism>
<dbReference type="InterPro" id="IPR000792">
    <property type="entry name" value="Tscrpt_reg_LuxR_C"/>
</dbReference>
<name>A0ABW6P9L1_9NOCA</name>
<evidence type="ECO:0000259" key="1">
    <source>
        <dbReference type="PROSITE" id="PS50043"/>
    </source>
</evidence>
<dbReference type="SUPFAM" id="SSF48452">
    <property type="entry name" value="TPR-like"/>
    <property type="match status" value="1"/>
</dbReference>
<dbReference type="PANTHER" id="PTHR47691">
    <property type="entry name" value="REGULATOR-RELATED"/>
    <property type="match status" value="1"/>
</dbReference>
<dbReference type="PANTHER" id="PTHR47691:SF3">
    <property type="entry name" value="HTH-TYPE TRANSCRIPTIONAL REGULATOR RV0890C-RELATED"/>
    <property type="match status" value="1"/>
</dbReference>
<dbReference type="PROSITE" id="PS00622">
    <property type="entry name" value="HTH_LUXR_1"/>
    <property type="match status" value="1"/>
</dbReference>
<dbReference type="InterPro" id="IPR058852">
    <property type="entry name" value="HTH_77"/>
</dbReference>